<evidence type="ECO:0000256" key="1">
    <source>
        <dbReference type="SAM" id="MobiDB-lite"/>
    </source>
</evidence>
<accession>A0A5B9Q6C6</accession>
<dbReference type="OrthoDB" id="227994at2"/>
<name>A0A5B9Q6C6_9BACT</name>
<evidence type="ECO:0000313" key="3">
    <source>
        <dbReference type="EMBL" id="QEG34547.1"/>
    </source>
</evidence>
<feature type="region of interest" description="Disordered" evidence="1">
    <location>
        <begin position="815"/>
        <end position="837"/>
    </location>
</feature>
<dbReference type="SUPFAM" id="SSF63446">
    <property type="entry name" value="Type I dockerin domain"/>
    <property type="match status" value="1"/>
</dbReference>
<dbReference type="InterPro" id="IPR018247">
    <property type="entry name" value="EF_Hand_1_Ca_BS"/>
</dbReference>
<proteinExistence type="predicted"/>
<protein>
    <submittedName>
        <fullName evidence="3">PEP-CTERM motif protein</fullName>
    </submittedName>
</protein>
<keyword evidence="4" id="KW-1185">Reference proteome</keyword>
<dbReference type="InterPro" id="IPR013424">
    <property type="entry name" value="Ice-binding_C"/>
</dbReference>
<feature type="domain" description="Ice-binding protein C-terminal" evidence="2">
    <location>
        <begin position="952"/>
        <end position="976"/>
    </location>
</feature>
<dbReference type="EMBL" id="CP042913">
    <property type="protein sequence ID" value="QEG34547.1"/>
    <property type="molecule type" value="Genomic_DNA"/>
</dbReference>
<dbReference type="RefSeq" id="WP_148076315.1">
    <property type="nucleotide sequence ID" value="NZ_CP042913.1"/>
</dbReference>
<dbReference type="Pfam" id="PF07589">
    <property type="entry name" value="PEP-CTERM"/>
    <property type="match status" value="1"/>
</dbReference>
<gene>
    <name evidence="3" type="ORF">Pr1d_18270</name>
</gene>
<organism evidence="3 4">
    <name type="scientific">Bythopirellula goksoeyrii</name>
    <dbReference type="NCBI Taxonomy" id="1400387"/>
    <lineage>
        <taxon>Bacteria</taxon>
        <taxon>Pseudomonadati</taxon>
        <taxon>Planctomycetota</taxon>
        <taxon>Planctomycetia</taxon>
        <taxon>Pirellulales</taxon>
        <taxon>Lacipirellulaceae</taxon>
        <taxon>Bythopirellula</taxon>
    </lineage>
</organism>
<dbReference type="PROSITE" id="PS00018">
    <property type="entry name" value="EF_HAND_1"/>
    <property type="match status" value="1"/>
</dbReference>
<dbReference type="InterPro" id="IPR036439">
    <property type="entry name" value="Dockerin_dom_sf"/>
</dbReference>
<dbReference type="AlphaFoldDB" id="A0A5B9Q6C6"/>
<evidence type="ECO:0000313" key="4">
    <source>
        <dbReference type="Proteomes" id="UP000323917"/>
    </source>
</evidence>
<dbReference type="GO" id="GO:0000272">
    <property type="term" value="P:polysaccharide catabolic process"/>
    <property type="evidence" value="ECO:0007669"/>
    <property type="project" value="InterPro"/>
</dbReference>
<reference evidence="3 4" key="1">
    <citation type="submission" date="2019-08" db="EMBL/GenBank/DDBJ databases">
        <title>Deep-cultivation of Planctomycetes and their phenomic and genomic characterization uncovers novel biology.</title>
        <authorList>
            <person name="Wiegand S."/>
            <person name="Jogler M."/>
            <person name="Boedeker C."/>
            <person name="Pinto D."/>
            <person name="Vollmers J."/>
            <person name="Rivas-Marin E."/>
            <person name="Kohn T."/>
            <person name="Peeters S.H."/>
            <person name="Heuer A."/>
            <person name="Rast P."/>
            <person name="Oberbeckmann S."/>
            <person name="Bunk B."/>
            <person name="Jeske O."/>
            <person name="Meyerdierks A."/>
            <person name="Storesund J.E."/>
            <person name="Kallscheuer N."/>
            <person name="Luecker S."/>
            <person name="Lage O.M."/>
            <person name="Pohl T."/>
            <person name="Merkel B.J."/>
            <person name="Hornburger P."/>
            <person name="Mueller R.-W."/>
            <person name="Bruemmer F."/>
            <person name="Labrenz M."/>
            <person name="Spormann A.M."/>
            <person name="Op den Camp H."/>
            <person name="Overmann J."/>
            <person name="Amann R."/>
            <person name="Jetten M.S.M."/>
            <person name="Mascher T."/>
            <person name="Medema M.H."/>
            <person name="Devos D.P."/>
            <person name="Kaster A.-K."/>
            <person name="Ovreas L."/>
            <person name="Rohde M."/>
            <person name="Galperin M.Y."/>
            <person name="Jogler C."/>
        </authorList>
    </citation>
    <scope>NUCLEOTIDE SEQUENCE [LARGE SCALE GENOMIC DNA]</scope>
    <source>
        <strain evidence="3 4">Pr1d</strain>
    </source>
</reference>
<sequence length="976" mass="103965">MSRNQLFQFASVAISSALLFCQPSHGVDFHAFEFTGGAGAELFQAANTGNPGGQVWDQSNALTESFTDGAGNFRITKFSDNIASNYLQIDNITSSTVGSRYIVVRMSGWDFYDSVVGEGEEIRFDFLDDDTGNSGSSVTSQVRIDRNTDTGDIELRGTAIGVGSSDISSRATLSTTQTSPFTMVLELNKTSNTYKVFYKDGSNPSQALGAAPISPDRNGNSMRFTVNNNFGSTLDEFFSIDRIALSDANPLNDLMTLEVDRITGVMTLKNTTGLALSGLRSYSITSEAGALNAANWKSVTDNYDQAPQNGSVDIDGAWSKTSTTAFDLSEGVIGGNGGNLSNNQMVVLSQGSGPWIKSPIEDLEITLNFDGGITRKANVNFVGNGGKRFQVGDLNFDGMLTVADWTTFNAGAETNLAGLSEVQAYQAGDLNNDGFNNIIDFSIFKDAYVAIHGLPAFEAAIAGVPEPSTALLLTVSTLLLASRRRRVTQNPGHSNSEIPTPKEELTMKYTFRPISLCLAVAALLIASSTTNAAILEEFLFDDSNGTLLDGATNNVNTGNMWLEDTADMTGSSIQNGKYRIQKANNEFGTNYLDIANVTSGKSWLVAEMSGWNFSSLVGPSEFDAAELEEVRFAFINNDNLQGSEIVGQANIQRNPAGGIELVGRLTTGAPEFGPLPLTLSRATPFTVVLEIDEDSEEYSVYYKDNAGPFNLLGTAPHAAGRDGNNLRLTVNNNFGGTGEFFDIDRIYLTDTNPTNLNPDKLTLQVDATTGLMQITNDTSSTIEMDAYTITSSTLSGDLNFAGWDSLSDKNPLVDPVDGPDGGTTLGDGPGETWDEAPGSTDKVLAERFLLGNSVFAGNANRTEMLGNAFKVGGDINSLNFQYRNADTGAVVTGNIVPASLGISGDFDNDGDVDGRDFLVWQRGGTTPPLSSALLAAWQAQYNGGALQAAAQAVPEPAAMLLVGMGLVGLGCFRTRR</sequence>
<dbReference type="Gene3D" id="1.10.1330.10">
    <property type="entry name" value="Dockerin domain"/>
    <property type="match status" value="1"/>
</dbReference>
<feature type="compositionally biased region" description="Gly residues" evidence="1">
    <location>
        <begin position="819"/>
        <end position="829"/>
    </location>
</feature>
<dbReference type="Proteomes" id="UP000323917">
    <property type="component" value="Chromosome"/>
</dbReference>
<dbReference type="NCBIfam" id="TIGR02595">
    <property type="entry name" value="PEP_CTERM"/>
    <property type="match status" value="1"/>
</dbReference>
<evidence type="ECO:0000259" key="2">
    <source>
        <dbReference type="Pfam" id="PF07589"/>
    </source>
</evidence>
<dbReference type="KEGG" id="bgok:Pr1d_18270"/>